<gene>
    <name evidence="2" type="ORF">LWC34_26800</name>
</gene>
<proteinExistence type="predicted"/>
<evidence type="ECO:0000313" key="3">
    <source>
        <dbReference type="Proteomes" id="UP001521150"/>
    </source>
</evidence>
<sequence>MSETVRPGDTGAELAATTVKHFVAKGELVPEDYALTLPRRGGEAELDQSGPTMPTSEATPRTLGPWGSGSFGSTEADVLGLLGADPETSVCVRYRPRQ</sequence>
<feature type="compositionally biased region" description="Polar residues" evidence="1">
    <location>
        <begin position="49"/>
        <end position="59"/>
    </location>
</feature>
<reference evidence="2 3" key="1">
    <citation type="submission" date="2021-12" db="EMBL/GenBank/DDBJ databases">
        <title>Genome sequence of Kibdelosporangium philippinense ATCC 49844.</title>
        <authorList>
            <person name="Fedorov E.A."/>
            <person name="Omeragic M."/>
            <person name="Shalygina K.F."/>
            <person name="Maclea K.S."/>
        </authorList>
    </citation>
    <scope>NUCLEOTIDE SEQUENCE [LARGE SCALE GENOMIC DNA]</scope>
    <source>
        <strain evidence="2 3">ATCC 49844</strain>
    </source>
</reference>
<comment type="caution">
    <text evidence="2">The sequence shown here is derived from an EMBL/GenBank/DDBJ whole genome shotgun (WGS) entry which is preliminary data.</text>
</comment>
<protein>
    <submittedName>
        <fullName evidence="2">Uncharacterized protein</fullName>
    </submittedName>
</protein>
<evidence type="ECO:0000256" key="1">
    <source>
        <dbReference type="SAM" id="MobiDB-lite"/>
    </source>
</evidence>
<keyword evidence="3" id="KW-1185">Reference proteome</keyword>
<feature type="region of interest" description="Disordered" evidence="1">
    <location>
        <begin position="41"/>
        <end position="70"/>
    </location>
</feature>
<evidence type="ECO:0000313" key="2">
    <source>
        <dbReference type="EMBL" id="MCE7006411.1"/>
    </source>
</evidence>
<accession>A0ABS8ZF12</accession>
<name>A0ABS8ZF12_9PSEU</name>
<dbReference type="Proteomes" id="UP001521150">
    <property type="component" value="Unassembled WGS sequence"/>
</dbReference>
<dbReference type="RefSeq" id="WP_233727885.1">
    <property type="nucleotide sequence ID" value="NZ_JAJVCN010000002.1"/>
</dbReference>
<organism evidence="2 3">
    <name type="scientific">Kibdelosporangium philippinense</name>
    <dbReference type="NCBI Taxonomy" id="211113"/>
    <lineage>
        <taxon>Bacteria</taxon>
        <taxon>Bacillati</taxon>
        <taxon>Actinomycetota</taxon>
        <taxon>Actinomycetes</taxon>
        <taxon>Pseudonocardiales</taxon>
        <taxon>Pseudonocardiaceae</taxon>
        <taxon>Kibdelosporangium</taxon>
    </lineage>
</organism>
<dbReference type="EMBL" id="JAJVCN010000002">
    <property type="protein sequence ID" value="MCE7006411.1"/>
    <property type="molecule type" value="Genomic_DNA"/>
</dbReference>